<dbReference type="InterPro" id="IPR033207">
    <property type="entry name" value="CCP110"/>
</dbReference>
<organism evidence="3 4">
    <name type="scientific">Ladona fulva</name>
    <name type="common">Scarce chaser dragonfly</name>
    <name type="synonym">Libellula fulva</name>
    <dbReference type="NCBI Taxonomy" id="123851"/>
    <lineage>
        <taxon>Eukaryota</taxon>
        <taxon>Metazoa</taxon>
        <taxon>Ecdysozoa</taxon>
        <taxon>Arthropoda</taxon>
        <taxon>Hexapoda</taxon>
        <taxon>Insecta</taxon>
        <taxon>Pterygota</taxon>
        <taxon>Palaeoptera</taxon>
        <taxon>Odonata</taxon>
        <taxon>Epiprocta</taxon>
        <taxon>Anisoptera</taxon>
        <taxon>Libelluloidea</taxon>
        <taxon>Libellulidae</taxon>
        <taxon>Ladona</taxon>
    </lineage>
</organism>
<dbReference type="GO" id="GO:1903723">
    <property type="term" value="P:negative regulation of centriole elongation"/>
    <property type="evidence" value="ECO:0007669"/>
    <property type="project" value="TreeGrafter"/>
</dbReference>
<feature type="compositionally biased region" description="Basic and acidic residues" evidence="2">
    <location>
        <begin position="583"/>
        <end position="594"/>
    </location>
</feature>
<keyword evidence="1" id="KW-0175">Coiled coil</keyword>
<reference evidence="3" key="2">
    <citation type="submission" date="2017-10" db="EMBL/GenBank/DDBJ databases">
        <title>Ladona fulva Genome sequencing and assembly.</title>
        <authorList>
            <person name="Murali S."/>
            <person name="Richards S."/>
            <person name="Bandaranaike D."/>
            <person name="Bellair M."/>
            <person name="Blankenburg K."/>
            <person name="Chao H."/>
            <person name="Dinh H."/>
            <person name="Doddapaneni H."/>
            <person name="Dugan-Rocha S."/>
            <person name="Elkadiri S."/>
            <person name="Gnanaolivu R."/>
            <person name="Hernandez B."/>
            <person name="Skinner E."/>
            <person name="Javaid M."/>
            <person name="Lee S."/>
            <person name="Li M."/>
            <person name="Ming W."/>
            <person name="Munidasa M."/>
            <person name="Muniz J."/>
            <person name="Nguyen L."/>
            <person name="Hughes D."/>
            <person name="Osuji N."/>
            <person name="Pu L.-L."/>
            <person name="Puazo M."/>
            <person name="Qu C."/>
            <person name="Quiroz J."/>
            <person name="Raj R."/>
            <person name="Weissenberger G."/>
            <person name="Xin Y."/>
            <person name="Zou X."/>
            <person name="Han Y."/>
            <person name="Worley K."/>
            <person name="Muzny D."/>
            <person name="Gibbs R."/>
        </authorList>
    </citation>
    <scope>NUCLEOTIDE SEQUENCE</scope>
    <source>
        <strain evidence="3">Sampled in the wild</strain>
    </source>
</reference>
<gene>
    <name evidence="3" type="ORF">J437_LFUL018303</name>
</gene>
<dbReference type="GO" id="GO:0032053">
    <property type="term" value="P:ciliary basal body organization"/>
    <property type="evidence" value="ECO:0007669"/>
    <property type="project" value="TreeGrafter"/>
</dbReference>
<feature type="region of interest" description="Disordered" evidence="2">
    <location>
        <begin position="506"/>
        <end position="537"/>
    </location>
</feature>
<comment type="caution">
    <text evidence="3">The sequence shown here is derived from an EMBL/GenBank/DDBJ whole genome shotgun (WGS) entry which is preliminary data.</text>
</comment>
<sequence>MSEPGEFVSVFRKHGRPILPPVLTPMRRAEMQEYKLKALAIEKKLLEKKMSKENSKVKSDLSQNETFTEQREGSGNDTFSTGDKSSDCERYNKEEEDKENEDFNSGRKSVDTLMPATKTFKYPFSERPFFHSNNSDSELHSVTPKESAILVDQAEDEACSVVPTDSTDLQQYLDSTLGDVSPEVGSNFDHSENVHFVGNEEEDLFRVSALLALENKLAAMRFSPLVDLSKEIPRLILQGKSDSFCYTAGEKSSENADLVLVKTPAFQDDKIECIAVPCLPITSILDAEAKEVEPPSVPDSNVGHISLATVCNSEIETVPSNFEENPPHSTPLLVRRGSYTLDSPSPTLLANIHKYSVDDLPKSGIHSEGGLDVGKGKKVQENENSASENAIHNVKTLKKTSKSRSESGAMSGTSKPATNGRSVFERLAADAARKVEARRKSAKEGTFKVPDIKKVPKSIKGLRSAISINNIRASLTEAHKKRSSLSAARRCNSDVNIPYTVVKAVSSKSHPVASTQSQKKQKSVDINEAPPHPLKSLVQNGTQVDTVAAQKRKRRRWSERWEGWTKVIEPIHRNLSANQVSNEGDKVSAERSESFNETPKFSTDKSASTQNDQFTNIKVVEKVIDSYQIISGGEHASENNVMLVNGKDLGCHAENIPVKEKKESDNLLIAKQSLHAMHSSTAIPEIQGSGISASGDVERESPNDSHTHTTELNVAPRICEERMLRNECQVPEIPQEVASNSNEPLESNSAITESACAADTSFELSLQGSPKRNPINVDETSSTQKIPLDLQRTIESLPGTPIGQHSAKDMALNILSRVIEEQDKALQNLLAENRKKEENIREKFQEQLKYLVGKLTRLVQAMPSPSIKEGSVVQTLSQKCHSEDNCISINEDVCLSSPSSIGKVSKLQSQPNVEREKSSKAVSTPNPGEKEKSKYNPLTSPIPELVNSLSLSNYVDAISMIGVEDKTSSTNESHDDTLKRTPVMEDITNVSCTPGLKSLTPKSCSSCSGNTSVHSSTLKDDLKPIQVFLNAEKSDTAEYISLREKDATSTAQDSEQKMSQKMSNKEFYDSNSEVTLHDLKSSTAIEGCKTQNDDLDLSGILEMELQGKNISHLPGQSVCSNPLLETCSSSLSSVVDSKEQMNYGFLIDELALHRKKYEDDVLRLDIAESTPRSKVFIDSITLFRNDNEEGECQILTKKSPTEHMKKLGIQTSIISELPDLKSDVMALQTYLGSEMPSTGPITLETPISTAACILEGAQDYQIADRNQPAARVNLNMRQDQWHLRKSKSLKSEFLSPKLNEENKEADLVCDPEALIPPIRSSTGRTAESLTDAKYLTPESSSSSVNYVSAMSGSLACSSVVDDSEKKKDSKVGALVRGYLTRRLLKTTRVLGIKATIQDSIETALKLHSEVSEEKDVAAADVLLHGRILAQLSAAYNELHHIFFELPVKERMAIINNDRQRLLSRNSTPVMYDPIVAPSPRPALLSAVTLKTLQRRFGDEIPTKK</sequence>
<feature type="compositionally biased region" description="Basic and acidic residues" evidence="2">
    <location>
        <begin position="48"/>
        <end position="59"/>
    </location>
</feature>
<feature type="compositionally biased region" description="Polar residues" evidence="2">
    <location>
        <begin position="406"/>
        <end position="421"/>
    </location>
</feature>
<feature type="region of interest" description="Disordered" evidence="2">
    <location>
        <begin position="48"/>
        <end position="110"/>
    </location>
</feature>
<feature type="region of interest" description="Disordered" evidence="2">
    <location>
        <begin position="364"/>
        <end position="422"/>
    </location>
</feature>
<evidence type="ECO:0000256" key="1">
    <source>
        <dbReference type="SAM" id="Coils"/>
    </source>
</evidence>
<evidence type="ECO:0000313" key="4">
    <source>
        <dbReference type="Proteomes" id="UP000792457"/>
    </source>
</evidence>
<dbReference type="GO" id="GO:0032465">
    <property type="term" value="P:regulation of cytokinesis"/>
    <property type="evidence" value="ECO:0007669"/>
    <property type="project" value="InterPro"/>
</dbReference>
<evidence type="ECO:0000256" key="2">
    <source>
        <dbReference type="SAM" id="MobiDB-lite"/>
    </source>
</evidence>
<dbReference type="PROSITE" id="PS50096">
    <property type="entry name" value="IQ"/>
    <property type="match status" value="1"/>
</dbReference>
<feature type="region of interest" description="Disordered" evidence="2">
    <location>
        <begin position="1045"/>
        <end position="1066"/>
    </location>
</feature>
<dbReference type="PANTHER" id="PTHR13594">
    <property type="entry name" value="CENTRIOLAR COILED-COIL PROTEIN OF 110 KDA"/>
    <property type="match status" value="1"/>
</dbReference>
<evidence type="ECO:0000313" key="3">
    <source>
        <dbReference type="EMBL" id="KAG8239079.1"/>
    </source>
</evidence>
<dbReference type="OrthoDB" id="10028852at2759"/>
<dbReference type="Pfam" id="PF16025">
    <property type="entry name" value="CaM_bind"/>
    <property type="match status" value="1"/>
</dbReference>
<feature type="non-terminal residue" evidence="3">
    <location>
        <position position="1"/>
    </location>
</feature>
<keyword evidence="4" id="KW-1185">Reference proteome</keyword>
<feature type="compositionally biased region" description="Polar residues" evidence="2">
    <location>
        <begin position="506"/>
        <end position="518"/>
    </location>
</feature>
<feature type="coiled-coil region" evidence="1">
    <location>
        <begin position="812"/>
        <end position="846"/>
    </location>
</feature>
<accession>A0A8K0KPH2</accession>
<dbReference type="PANTHER" id="PTHR13594:SF1">
    <property type="entry name" value="CENTRIOLAR COILED-COIL PROTEIN OF 110 KDA"/>
    <property type="match status" value="1"/>
</dbReference>
<reference evidence="3" key="1">
    <citation type="submission" date="2013-04" db="EMBL/GenBank/DDBJ databases">
        <authorList>
            <person name="Qu J."/>
            <person name="Murali S.C."/>
            <person name="Bandaranaike D."/>
            <person name="Bellair M."/>
            <person name="Blankenburg K."/>
            <person name="Chao H."/>
            <person name="Dinh H."/>
            <person name="Doddapaneni H."/>
            <person name="Downs B."/>
            <person name="Dugan-Rocha S."/>
            <person name="Elkadiri S."/>
            <person name="Gnanaolivu R.D."/>
            <person name="Hernandez B."/>
            <person name="Javaid M."/>
            <person name="Jayaseelan J.C."/>
            <person name="Lee S."/>
            <person name="Li M."/>
            <person name="Ming W."/>
            <person name="Munidasa M."/>
            <person name="Muniz J."/>
            <person name="Nguyen L."/>
            <person name="Ongeri F."/>
            <person name="Osuji N."/>
            <person name="Pu L.-L."/>
            <person name="Puazo M."/>
            <person name="Qu C."/>
            <person name="Quiroz J."/>
            <person name="Raj R."/>
            <person name="Weissenberger G."/>
            <person name="Xin Y."/>
            <person name="Zou X."/>
            <person name="Han Y."/>
            <person name="Richards S."/>
            <person name="Worley K."/>
            <person name="Muzny D."/>
            <person name="Gibbs R."/>
        </authorList>
    </citation>
    <scope>NUCLEOTIDE SEQUENCE</scope>
    <source>
        <strain evidence="3">Sampled in the wild</strain>
    </source>
</reference>
<feature type="compositionally biased region" description="Basic and acidic residues" evidence="2">
    <location>
        <begin position="84"/>
        <end position="95"/>
    </location>
</feature>
<feature type="region of interest" description="Disordered" evidence="2">
    <location>
        <begin position="686"/>
        <end position="709"/>
    </location>
</feature>
<dbReference type="GO" id="GO:0007099">
    <property type="term" value="P:centriole replication"/>
    <property type="evidence" value="ECO:0007669"/>
    <property type="project" value="InterPro"/>
</dbReference>
<dbReference type="EMBL" id="KZ309509">
    <property type="protein sequence ID" value="KAG8239079.1"/>
    <property type="molecule type" value="Genomic_DNA"/>
</dbReference>
<feature type="compositionally biased region" description="Polar residues" evidence="2">
    <location>
        <begin position="595"/>
        <end position="609"/>
    </location>
</feature>
<feature type="compositionally biased region" description="Basic and acidic residues" evidence="2">
    <location>
        <begin position="696"/>
        <end position="709"/>
    </location>
</feature>
<proteinExistence type="predicted"/>
<dbReference type="GO" id="GO:0005814">
    <property type="term" value="C:centriole"/>
    <property type="evidence" value="ECO:0007669"/>
    <property type="project" value="InterPro"/>
</dbReference>
<feature type="region of interest" description="Disordered" evidence="2">
    <location>
        <begin position="908"/>
        <end position="939"/>
    </location>
</feature>
<name>A0A8K0KPH2_LADFU</name>
<feature type="region of interest" description="Disordered" evidence="2">
    <location>
        <begin position="579"/>
        <end position="609"/>
    </location>
</feature>
<protein>
    <submittedName>
        <fullName evidence="3">Uncharacterized protein</fullName>
    </submittedName>
</protein>
<feature type="compositionally biased region" description="Basic and acidic residues" evidence="2">
    <location>
        <begin position="1054"/>
        <end position="1066"/>
    </location>
</feature>
<dbReference type="Proteomes" id="UP000792457">
    <property type="component" value="Unassembled WGS sequence"/>
</dbReference>